<dbReference type="EMBL" id="JRKL02000160">
    <property type="protein sequence ID" value="KAF3974388.1"/>
    <property type="molecule type" value="Genomic_DNA"/>
</dbReference>
<reference evidence="3" key="1">
    <citation type="submission" date="2020-03" db="EMBL/GenBank/DDBJ databases">
        <title>Castanea mollissima Vanexum genome sequencing.</title>
        <authorList>
            <person name="Staton M."/>
        </authorList>
    </citation>
    <scope>NUCLEOTIDE SEQUENCE</scope>
    <source>
        <tissue evidence="3">Leaf</tissue>
    </source>
</reference>
<dbReference type="GO" id="GO:0016020">
    <property type="term" value="C:membrane"/>
    <property type="evidence" value="ECO:0007669"/>
    <property type="project" value="TreeGrafter"/>
</dbReference>
<dbReference type="AlphaFoldDB" id="A0A8J4RWG5"/>
<feature type="transmembrane region" description="Helical" evidence="2">
    <location>
        <begin position="309"/>
        <end position="333"/>
    </location>
</feature>
<keyword evidence="2" id="KW-1133">Transmembrane helix</keyword>
<organism evidence="3 4">
    <name type="scientific">Castanea mollissima</name>
    <name type="common">Chinese chestnut</name>
    <dbReference type="NCBI Taxonomy" id="60419"/>
    <lineage>
        <taxon>Eukaryota</taxon>
        <taxon>Viridiplantae</taxon>
        <taxon>Streptophyta</taxon>
        <taxon>Embryophyta</taxon>
        <taxon>Tracheophyta</taxon>
        <taxon>Spermatophyta</taxon>
        <taxon>Magnoliopsida</taxon>
        <taxon>eudicotyledons</taxon>
        <taxon>Gunneridae</taxon>
        <taxon>Pentapetalae</taxon>
        <taxon>rosids</taxon>
        <taxon>fabids</taxon>
        <taxon>Fagales</taxon>
        <taxon>Fagaceae</taxon>
        <taxon>Castanea</taxon>
    </lineage>
</organism>
<evidence type="ECO:0000313" key="3">
    <source>
        <dbReference type="EMBL" id="KAF3974388.1"/>
    </source>
</evidence>
<dbReference type="OrthoDB" id="1925347at2759"/>
<keyword evidence="4" id="KW-1185">Reference proteome</keyword>
<accession>A0A8J4RWG5</accession>
<dbReference type="Pfam" id="PF06697">
    <property type="entry name" value="DUF1191"/>
    <property type="match status" value="1"/>
</dbReference>
<comment type="caution">
    <text evidence="3">The sequence shown here is derived from an EMBL/GenBank/DDBJ whole genome shotgun (WGS) entry which is preliminary data.</text>
</comment>
<evidence type="ECO:0008006" key="5">
    <source>
        <dbReference type="Google" id="ProtNLM"/>
    </source>
</evidence>
<dbReference type="Proteomes" id="UP000737018">
    <property type="component" value="Unassembled WGS sequence"/>
</dbReference>
<dbReference type="InterPro" id="IPR010605">
    <property type="entry name" value="DUF1191"/>
</dbReference>
<feature type="compositionally biased region" description="Pro residues" evidence="1">
    <location>
        <begin position="282"/>
        <end position="298"/>
    </location>
</feature>
<dbReference type="PANTHER" id="PTHR33512">
    <property type="entry name" value="PROTEIN, PUTATIVE (DUF1191)-RELATED"/>
    <property type="match status" value="1"/>
</dbReference>
<gene>
    <name evidence="3" type="ORF">CMV_002266</name>
</gene>
<proteinExistence type="predicted"/>
<dbReference type="PANTHER" id="PTHR33512:SF14">
    <property type="entry name" value="EXPRESSED PROTEIN"/>
    <property type="match status" value="1"/>
</dbReference>
<evidence type="ECO:0000256" key="1">
    <source>
        <dbReference type="SAM" id="MobiDB-lite"/>
    </source>
</evidence>
<protein>
    <recommendedName>
        <fullName evidence="5">Transmembrane protein</fullName>
    </recommendedName>
</protein>
<feature type="region of interest" description="Disordered" evidence="1">
    <location>
        <begin position="282"/>
        <end position="303"/>
    </location>
</feature>
<sequence>MKPHHPNPYKDQVFGEMKYLGKDSSQVFESFFYKDSKFQKGDKGQIFSGIELNFVKYSKAASMGLPLRSLSMLIILVWFFRLPVLRAQSIPAPSAISARALDALLQGYAYRAFRHPKTGIPFDGMVPPNLTGIKISAMRLRSGSLYRKGVPMYKEFVIPIGVGEKPYVERLVLVYQNLGNWSMRYYTVPGYTHLTPVLGLLAYDASNLFATNLQELTITATSAPISIKFPDVQSAPNGAVHKCAWFDLKGQVNISNLASVNTCSTIQQGHFSIVVESIAPSPAPISPTPSGETPPGPPGVEEKKKSSKVGIIVGSVLGGLALLALLAFLVLWAQKYKNRKKMQQMERAADVGEALHMTMVGDTKAPAATVTRTQPVLESEYAP</sequence>
<evidence type="ECO:0000256" key="2">
    <source>
        <dbReference type="SAM" id="Phobius"/>
    </source>
</evidence>
<name>A0A8J4RWG5_9ROSI</name>
<dbReference type="Gene3D" id="1.20.5.930">
    <property type="entry name" value="Bicelle-embedded integrin alpha(iib) transmembrane segment"/>
    <property type="match status" value="1"/>
</dbReference>
<keyword evidence="2" id="KW-0472">Membrane</keyword>
<evidence type="ECO:0000313" key="4">
    <source>
        <dbReference type="Proteomes" id="UP000737018"/>
    </source>
</evidence>
<keyword evidence="2" id="KW-0812">Transmembrane</keyword>